<dbReference type="RefSeq" id="WP_048032179.1">
    <property type="nucleotide sequence ID" value="NZ_CP030117.1"/>
</dbReference>
<protein>
    <submittedName>
        <fullName evidence="1">Uncharacterized protein</fullName>
    </submittedName>
</protein>
<evidence type="ECO:0000313" key="1">
    <source>
        <dbReference type="EMBL" id="AWX55378.1"/>
    </source>
</evidence>
<dbReference type="AlphaFoldDB" id="A0A2Z4MFZ7"/>
<dbReference type="Proteomes" id="UP000036061">
    <property type="component" value="Chromosome"/>
</dbReference>
<dbReference type="InterPro" id="IPR014721">
    <property type="entry name" value="Ribsml_uS5_D2-typ_fold_subgr"/>
</dbReference>
<accession>A0A2Z4MFZ7</accession>
<reference evidence="1 2" key="1">
    <citation type="journal article" date="2015" name="Genome Announc.">
        <title>Draft Genome Sequence of Brevibacillus brevis DZQ7, a Plant Growth-Promoting Rhizobacterium with Broad-Spectrum Antimicrobial Activity.</title>
        <authorList>
            <person name="Hou Q."/>
            <person name="Wang C."/>
            <person name="Hou X."/>
            <person name="Xia Z."/>
            <person name="Ye J."/>
            <person name="Liu K."/>
            <person name="Liu H."/>
            <person name="Wang J."/>
            <person name="Guo H."/>
            <person name="Yu X."/>
            <person name="Yang Y."/>
            <person name="Du B."/>
            <person name="Ding Y."/>
        </authorList>
    </citation>
    <scope>NUCLEOTIDE SEQUENCE [LARGE SCALE GENOMIC DNA]</scope>
    <source>
        <strain evidence="1 2">DZQ7</strain>
    </source>
</reference>
<organism evidence="1 2">
    <name type="scientific">Brevibacillus brevis</name>
    <name type="common">Bacillus brevis</name>
    <dbReference type="NCBI Taxonomy" id="1393"/>
    <lineage>
        <taxon>Bacteria</taxon>
        <taxon>Bacillati</taxon>
        <taxon>Bacillota</taxon>
        <taxon>Bacilli</taxon>
        <taxon>Bacillales</taxon>
        <taxon>Paenibacillaceae</taxon>
        <taxon>Brevibacillus</taxon>
    </lineage>
</organism>
<dbReference type="EMBL" id="CP030117">
    <property type="protein sequence ID" value="AWX55378.1"/>
    <property type="molecule type" value="Genomic_DNA"/>
</dbReference>
<name>A0A2Z4MFZ7_BREBE</name>
<gene>
    <name evidence="1" type="ORF">AB432_010115</name>
</gene>
<sequence length="143" mass="16767">MIWIVPPYEVDKVSIITVTEWVEKQARYIRQAVAEHYAIVDFVIEPCQGHIGFKNEALIQDDLKGNKEWEQLFPILICCIYDALKEFIQYQYHERNLAIGNFMFKLMSLEIRPGDSRVTDFKIATYIGLREIFENNEAKTSTT</sequence>
<evidence type="ECO:0000313" key="2">
    <source>
        <dbReference type="Proteomes" id="UP000036061"/>
    </source>
</evidence>
<dbReference type="Gene3D" id="3.30.230.10">
    <property type="match status" value="1"/>
</dbReference>
<proteinExistence type="predicted"/>